<reference evidence="7" key="1">
    <citation type="submission" date="2022-12" db="EMBL/GenBank/DDBJ databases">
        <authorList>
            <person name="Webb A."/>
        </authorList>
    </citation>
    <scope>NUCLEOTIDE SEQUENCE</scope>
    <source>
        <strain evidence="7">Hp1</strain>
    </source>
</reference>
<keyword evidence="1" id="KW-0646">Protease inhibitor</keyword>
<dbReference type="SMART" id="SM00280">
    <property type="entry name" value="KAZAL"/>
    <property type="match status" value="2"/>
</dbReference>
<evidence type="ECO:0000313" key="8">
    <source>
        <dbReference type="Proteomes" id="UP001162031"/>
    </source>
</evidence>
<evidence type="ECO:0000256" key="5">
    <source>
        <dbReference type="SAM" id="SignalP"/>
    </source>
</evidence>
<evidence type="ECO:0000259" key="6">
    <source>
        <dbReference type="PROSITE" id="PS51465"/>
    </source>
</evidence>
<dbReference type="InterPro" id="IPR002350">
    <property type="entry name" value="Kazal_dom"/>
</dbReference>
<keyword evidence="8" id="KW-1185">Reference proteome</keyword>
<evidence type="ECO:0000256" key="3">
    <source>
        <dbReference type="ARBA" id="ARBA00023157"/>
    </source>
</evidence>
<dbReference type="InterPro" id="IPR050653">
    <property type="entry name" value="Prot_Inhib_GrowthFact_Antg"/>
</dbReference>
<dbReference type="PANTHER" id="PTHR10913:SF45">
    <property type="entry name" value="FOLLISTATIN, ISOFORM A-RELATED"/>
    <property type="match status" value="1"/>
</dbReference>
<dbReference type="CDD" id="cd00104">
    <property type="entry name" value="KAZAL_FS"/>
    <property type="match status" value="2"/>
</dbReference>
<feature type="chain" id="PRO_5043460405" description="Kazal-like domain-containing protein" evidence="5">
    <location>
        <begin position="20"/>
        <end position="181"/>
    </location>
</feature>
<dbReference type="GO" id="GO:0005576">
    <property type="term" value="C:extracellular region"/>
    <property type="evidence" value="ECO:0007669"/>
    <property type="project" value="TreeGrafter"/>
</dbReference>
<comment type="caution">
    <text evidence="7">The sequence shown here is derived from an EMBL/GenBank/DDBJ whole genome shotgun (WGS) entry which is preliminary data.</text>
</comment>
<evidence type="ECO:0000256" key="4">
    <source>
        <dbReference type="SAM" id="MobiDB-lite"/>
    </source>
</evidence>
<dbReference type="SUPFAM" id="SSF100895">
    <property type="entry name" value="Kazal-type serine protease inhibitors"/>
    <property type="match status" value="2"/>
</dbReference>
<organism evidence="7 8">
    <name type="scientific">Hyaloperonospora brassicae</name>
    <name type="common">Brassica downy mildew</name>
    <name type="synonym">Peronospora brassicae</name>
    <dbReference type="NCBI Taxonomy" id="162125"/>
    <lineage>
        <taxon>Eukaryota</taxon>
        <taxon>Sar</taxon>
        <taxon>Stramenopiles</taxon>
        <taxon>Oomycota</taxon>
        <taxon>Peronosporomycetes</taxon>
        <taxon>Peronosporales</taxon>
        <taxon>Peronosporaceae</taxon>
        <taxon>Hyaloperonospora</taxon>
    </lineage>
</organism>
<evidence type="ECO:0000313" key="7">
    <source>
        <dbReference type="EMBL" id="CAI5743447.1"/>
    </source>
</evidence>
<dbReference type="PANTHER" id="PTHR10913">
    <property type="entry name" value="FOLLISTATIN-RELATED"/>
    <property type="match status" value="1"/>
</dbReference>
<proteinExistence type="predicted"/>
<dbReference type="Gene3D" id="3.30.60.30">
    <property type="match status" value="2"/>
</dbReference>
<dbReference type="Pfam" id="PF07648">
    <property type="entry name" value="Kazal_2"/>
    <property type="match status" value="1"/>
</dbReference>
<dbReference type="Proteomes" id="UP001162031">
    <property type="component" value="Unassembled WGS sequence"/>
</dbReference>
<evidence type="ECO:0000256" key="1">
    <source>
        <dbReference type="ARBA" id="ARBA00022690"/>
    </source>
</evidence>
<feature type="signal peptide" evidence="5">
    <location>
        <begin position="1"/>
        <end position="19"/>
    </location>
</feature>
<keyword evidence="5" id="KW-0732">Signal</keyword>
<keyword evidence="3" id="KW-1015">Disulfide bond</keyword>
<accession>A0AAV0V2Z1</accession>
<dbReference type="PROSITE" id="PS51465">
    <property type="entry name" value="KAZAL_2"/>
    <property type="match status" value="1"/>
</dbReference>
<feature type="compositionally biased region" description="Low complexity" evidence="4">
    <location>
        <begin position="87"/>
        <end position="98"/>
    </location>
</feature>
<name>A0AAV0V2Z1_HYABA</name>
<feature type="region of interest" description="Disordered" evidence="4">
    <location>
        <begin position="77"/>
        <end position="112"/>
    </location>
</feature>
<keyword evidence="2" id="KW-0722">Serine protease inhibitor</keyword>
<evidence type="ECO:0000256" key="2">
    <source>
        <dbReference type="ARBA" id="ARBA00022900"/>
    </source>
</evidence>
<dbReference type="Pfam" id="PF00050">
    <property type="entry name" value="Kazal_1"/>
    <property type="match status" value="1"/>
</dbReference>
<dbReference type="InterPro" id="IPR036058">
    <property type="entry name" value="Kazal_dom_sf"/>
</dbReference>
<sequence>MKIFVGLVSVAAAITTIHAAAVLPPCPDVCTQEYDPVSDETGTQYSNECMMRMAKCVESKEVVDPVEEYERLYGKKFGVPRDGDGAGNSANKGNNSGDAPKDGGSANDKPKARCPNVSCPAVYNPVYDEDGTEYPNKCTMDDAKCVGPREDVLEEYERIYGKKFGEGREGITASVQKRLRQ</sequence>
<dbReference type="AlphaFoldDB" id="A0AAV0V2Z1"/>
<feature type="domain" description="Kazal-like" evidence="6">
    <location>
        <begin position="20"/>
        <end position="78"/>
    </location>
</feature>
<gene>
    <name evidence="7" type="ORF">HBR001_LOCUS9481</name>
</gene>
<protein>
    <recommendedName>
        <fullName evidence="6">Kazal-like domain-containing protein</fullName>
    </recommendedName>
</protein>
<dbReference type="EMBL" id="CANTFL010001489">
    <property type="protein sequence ID" value="CAI5743447.1"/>
    <property type="molecule type" value="Genomic_DNA"/>
</dbReference>